<comment type="similarity">
    <text evidence="3">Belongs to the WD repeat ASA1 family.</text>
</comment>
<evidence type="ECO:0000256" key="4">
    <source>
        <dbReference type="ARBA" id="ARBA00040563"/>
    </source>
</evidence>
<dbReference type="EMBL" id="CAJVPV010018594">
    <property type="protein sequence ID" value="CAG8707810.1"/>
    <property type="molecule type" value="Genomic_DNA"/>
</dbReference>
<dbReference type="AlphaFoldDB" id="A0A9N9N7G7"/>
<dbReference type="PROSITE" id="PS50294">
    <property type="entry name" value="WD_REPEATS_REGION"/>
    <property type="match status" value="1"/>
</dbReference>
<evidence type="ECO:0000313" key="7">
    <source>
        <dbReference type="Proteomes" id="UP000789342"/>
    </source>
</evidence>
<organism evidence="6 7">
    <name type="scientific">Acaulospora morrowiae</name>
    <dbReference type="NCBI Taxonomy" id="94023"/>
    <lineage>
        <taxon>Eukaryota</taxon>
        <taxon>Fungi</taxon>
        <taxon>Fungi incertae sedis</taxon>
        <taxon>Mucoromycota</taxon>
        <taxon>Glomeromycotina</taxon>
        <taxon>Glomeromycetes</taxon>
        <taxon>Diversisporales</taxon>
        <taxon>Acaulosporaceae</taxon>
        <taxon>Acaulospora</taxon>
    </lineage>
</organism>
<dbReference type="PROSITE" id="PS50082">
    <property type="entry name" value="WD_REPEATS_2"/>
    <property type="match status" value="1"/>
</dbReference>
<name>A0A9N9N7G7_9GLOM</name>
<dbReference type="PANTHER" id="PTHR19854">
    <property type="entry name" value="TRANSDUCIN BETA-LIKE 3"/>
    <property type="match status" value="1"/>
</dbReference>
<reference evidence="6" key="1">
    <citation type="submission" date="2021-06" db="EMBL/GenBank/DDBJ databases">
        <authorList>
            <person name="Kallberg Y."/>
            <person name="Tangrot J."/>
            <person name="Rosling A."/>
        </authorList>
    </citation>
    <scope>NUCLEOTIDE SEQUENCE</scope>
    <source>
        <strain evidence="6">CL551</strain>
    </source>
</reference>
<keyword evidence="1 5" id="KW-0853">WD repeat</keyword>
<sequence>YKDRQAPTETVPTPVYIFRGHEEQINSLQFAEDNSFLVSGDAGGIIMIWDMKTKRSVIRFKAHNDGILRATDDVTFVINVILCEGSHGRDNFIHIWKHNQLLQGSNGTREDASSLKPEKSLPVNSLNFCKFDIRYRKSGVDEEQEEILVVIPNVTESSAIDIWNLSDQRIIASSIGLDQKQERGYCMALRLIQYPNNQDPQPINYLILAAYENGGMVLWSVTLGSDERTVVDQLWSRKEHSESGPYESISNCPLGLDVSVDKKFAISTAGDNKIVKYIFDEENYHAEPLIKSTTVKYAGIADVKIRSDGKIFATAGWDAKIRVFSSKSLKPLAILQYHRESVYALAFSLILGQDAIKQSATFENEPKDKNVDDRIVQEQRQQFAKHYLVGSGKDHRISLWEIY</sequence>
<dbReference type="InterPro" id="IPR015943">
    <property type="entry name" value="WD40/YVTN_repeat-like_dom_sf"/>
</dbReference>
<evidence type="ECO:0000256" key="3">
    <source>
        <dbReference type="ARBA" id="ARBA00037931"/>
    </source>
</evidence>
<dbReference type="Pfam" id="PF00400">
    <property type="entry name" value="WD40"/>
    <property type="match status" value="2"/>
</dbReference>
<dbReference type="PROSITE" id="PS00678">
    <property type="entry name" value="WD_REPEATS_1"/>
    <property type="match status" value="1"/>
</dbReference>
<gene>
    <name evidence="6" type="ORF">AMORRO_LOCUS12522</name>
</gene>
<dbReference type="OrthoDB" id="7668193at2759"/>
<evidence type="ECO:0000313" key="6">
    <source>
        <dbReference type="EMBL" id="CAG8707810.1"/>
    </source>
</evidence>
<evidence type="ECO:0000256" key="1">
    <source>
        <dbReference type="ARBA" id="ARBA00022574"/>
    </source>
</evidence>
<dbReference type="Gene3D" id="2.130.10.10">
    <property type="entry name" value="YVTN repeat-like/Quinoprotein amine dehydrogenase"/>
    <property type="match status" value="2"/>
</dbReference>
<dbReference type="PANTHER" id="PTHR19854:SF1">
    <property type="entry name" value="GUANINE NUCLEOTIDE-BINDING PROTEIN SUBUNIT BETA-LIKE PROTEIN 1"/>
    <property type="match status" value="1"/>
</dbReference>
<dbReference type="SUPFAM" id="SSF50978">
    <property type="entry name" value="WD40 repeat-like"/>
    <property type="match status" value="1"/>
</dbReference>
<dbReference type="Proteomes" id="UP000789342">
    <property type="component" value="Unassembled WGS sequence"/>
</dbReference>
<proteinExistence type="inferred from homology"/>
<evidence type="ECO:0000256" key="5">
    <source>
        <dbReference type="PROSITE-ProRule" id="PRU00221"/>
    </source>
</evidence>
<comment type="caution">
    <text evidence="6">The sequence shown here is derived from an EMBL/GenBank/DDBJ whole genome shotgun (WGS) entry which is preliminary data.</text>
</comment>
<feature type="repeat" description="WD" evidence="5">
    <location>
        <begin position="18"/>
        <end position="59"/>
    </location>
</feature>
<dbReference type="InterPro" id="IPR036322">
    <property type="entry name" value="WD40_repeat_dom_sf"/>
</dbReference>
<dbReference type="InterPro" id="IPR019775">
    <property type="entry name" value="WD40_repeat_CS"/>
</dbReference>
<evidence type="ECO:0000256" key="2">
    <source>
        <dbReference type="ARBA" id="ARBA00022737"/>
    </source>
</evidence>
<keyword evidence="2" id="KW-0677">Repeat</keyword>
<keyword evidence="7" id="KW-1185">Reference proteome</keyword>
<feature type="non-terminal residue" evidence="6">
    <location>
        <position position="403"/>
    </location>
</feature>
<accession>A0A9N9N7G7</accession>
<dbReference type="SMART" id="SM00320">
    <property type="entry name" value="WD40"/>
    <property type="match status" value="3"/>
</dbReference>
<protein>
    <recommendedName>
        <fullName evidence="4">ASTRA-associated protein 1</fullName>
    </recommendedName>
</protein>
<dbReference type="InterPro" id="IPR001680">
    <property type="entry name" value="WD40_rpt"/>
</dbReference>